<name>A0A0F9VH26_9ZZZZ</name>
<proteinExistence type="predicted"/>
<dbReference type="EMBL" id="LAZR01000354">
    <property type="protein sequence ID" value="KKN72796.1"/>
    <property type="molecule type" value="Genomic_DNA"/>
</dbReference>
<reference evidence="1" key="1">
    <citation type="journal article" date="2015" name="Nature">
        <title>Complex archaea that bridge the gap between prokaryotes and eukaryotes.</title>
        <authorList>
            <person name="Spang A."/>
            <person name="Saw J.H."/>
            <person name="Jorgensen S.L."/>
            <person name="Zaremba-Niedzwiedzka K."/>
            <person name="Martijn J."/>
            <person name="Lind A.E."/>
            <person name="van Eijk R."/>
            <person name="Schleper C."/>
            <person name="Guy L."/>
            <person name="Ettema T.J."/>
        </authorList>
    </citation>
    <scope>NUCLEOTIDE SEQUENCE</scope>
</reference>
<comment type="caution">
    <text evidence="1">The sequence shown here is derived from an EMBL/GenBank/DDBJ whole genome shotgun (WGS) entry which is preliminary data.</text>
</comment>
<gene>
    <name evidence="1" type="ORF">LCGC14_0406510</name>
</gene>
<accession>A0A0F9VH26</accession>
<evidence type="ECO:0008006" key="2">
    <source>
        <dbReference type="Google" id="ProtNLM"/>
    </source>
</evidence>
<organism evidence="1">
    <name type="scientific">marine sediment metagenome</name>
    <dbReference type="NCBI Taxonomy" id="412755"/>
    <lineage>
        <taxon>unclassified sequences</taxon>
        <taxon>metagenomes</taxon>
        <taxon>ecological metagenomes</taxon>
    </lineage>
</organism>
<sequence>MPRGFDNCVKKGGRVRTIKPKGKDSSVYMHVCYLNGKSYSGYIKHASAKTLAKHLGKK</sequence>
<protein>
    <recommendedName>
        <fullName evidence="2">HIRAN domain-containing protein</fullName>
    </recommendedName>
</protein>
<dbReference type="AlphaFoldDB" id="A0A0F9VH26"/>
<evidence type="ECO:0000313" key="1">
    <source>
        <dbReference type="EMBL" id="KKN72796.1"/>
    </source>
</evidence>